<dbReference type="PROSITE" id="PS51379">
    <property type="entry name" value="4FE4S_FER_2"/>
    <property type="match status" value="1"/>
</dbReference>
<evidence type="ECO:0000313" key="11">
    <source>
        <dbReference type="Proteomes" id="UP000000851"/>
    </source>
</evidence>
<dbReference type="GO" id="GO:0051538">
    <property type="term" value="F:3 iron, 4 sulfur cluster binding"/>
    <property type="evidence" value="ECO:0007669"/>
    <property type="project" value="UniProtKB-KW"/>
</dbReference>
<evidence type="ECO:0000256" key="5">
    <source>
        <dbReference type="ARBA" id="ARBA00023004"/>
    </source>
</evidence>
<dbReference type="PANTHER" id="PTHR36923">
    <property type="entry name" value="FERREDOXIN"/>
    <property type="match status" value="1"/>
</dbReference>
<dbReference type="HOGENOM" id="CLU_139698_6_3_11"/>
<evidence type="ECO:0000256" key="8">
    <source>
        <dbReference type="RuleBase" id="RU368020"/>
    </source>
</evidence>
<dbReference type="AlphaFoldDB" id="C7QHM7"/>
<feature type="domain" description="4Fe-4S ferredoxin-type" evidence="9">
    <location>
        <begin position="6"/>
        <end position="34"/>
    </location>
</feature>
<keyword evidence="6 8" id="KW-0411">Iron-sulfur</keyword>
<dbReference type="GO" id="GO:0009055">
    <property type="term" value="F:electron transfer activity"/>
    <property type="evidence" value="ECO:0007669"/>
    <property type="project" value="UniProtKB-UniRule"/>
</dbReference>
<dbReference type="eggNOG" id="COG1141">
    <property type="taxonomic scope" value="Bacteria"/>
</dbReference>
<evidence type="ECO:0000313" key="10">
    <source>
        <dbReference type="EMBL" id="ACU71052.1"/>
    </source>
</evidence>
<protein>
    <recommendedName>
        <fullName evidence="8">Ferredoxin</fullName>
    </recommendedName>
</protein>
<evidence type="ECO:0000256" key="2">
    <source>
        <dbReference type="ARBA" id="ARBA00022448"/>
    </source>
</evidence>
<dbReference type="PANTHER" id="PTHR36923:SF3">
    <property type="entry name" value="FERREDOXIN"/>
    <property type="match status" value="1"/>
</dbReference>
<dbReference type="Proteomes" id="UP000000851">
    <property type="component" value="Chromosome"/>
</dbReference>
<dbReference type="OrthoDB" id="4557285at2"/>
<dbReference type="SUPFAM" id="SSF54862">
    <property type="entry name" value="4Fe-4S ferredoxins"/>
    <property type="match status" value="1"/>
</dbReference>
<dbReference type="InParanoid" id="C7QHM7"/>
<sequence length="78" mass="8250">MAETKWRVTVDTDLCIGSGGCVLRAPDAFELDTARQSCPKHEVMAPSDDVLEAAETCPVEAITIVEEGSGAEVFPPAD</sequence>
<accession>C7QHM7</accession>
<keyword evidence="11" id="KW-1185">Reference proteome</keyword>
<evidence type="ECO:0000256" key="3">
    <source>
        <dbReference type="ARBA" id="ARBA00022723"/>
    </source>
</evidence>
<dbReference type="STRING" id="479433.Caci_2133"/>
<reference evidence="10 11" key="1">
    <citation type="journal article" date="2009" name="Stand. Genomic Sci.">
        <title>Complete genome sequence of Catenulispora acidiphila type strain (ID 139908).</title>
        <authorList>
            <person name="Copeland A."/>
            <person name="Lapidus A."/>
            <person name="Glavina Del Rio T."/>
            <person name="Nolan M."/>
            <person name="Lucas S."/>
            <person name="Chen F."/>
            <person name="Tice H."/>
            <person name="Cheng J.F."/>
            <person name="Bruce D."/>
            <person name="Goodwin L."/>
            <person name="Pitluck S."/>
            <person name="Mikhailova N."/>
            <person name="Pati A."/>
            <person name="Ivanova N."/>
            <person name="Mavromatis K."/>
            <person name="Chen A."/>
            <person name="Palaniappan K."/>
            <person name="Chain P."/>
            <person name="Land M."/>
            <person name="Hauser L."/>
            <person name="Chang Y.J."/>
            <person name="Jeffries C.D."/>
            <person name="Chertkov O."/>
            <person name="Brettin T."/>
            <person name="Detter J.C."/>
            <person name="Han C."/>
            <person name="Ali Z."/>
            <person name="Tindall B.J."/>
            <person name="Goker M."/>
            <person name="Bristow J."/>
            <person name="Eisen J.A."/>
            <person name="Markowitz V."/>
            <person name="Hugenholtz P."/>
            <person name="Kyrpides N.C."/>
            <person name="Klenk H.P."/>
        </authorList>
    </citation>
    <scope>NUCLEOTIDE SEQUENCE [LARGE SCALE GENOMIC DNA]</scope>
    <source>
        <strain evidence="11">DSM 44928 / JCM 14897 / NBRC 102108 / NRRL B-24433 / ID139908</strain>
    </source>
</reference>
<evidence type="ECO:0000256" key="6">
    <source>
        <dbReference type="ARBA" id="ARBA00023014"/>
    </source>
</evidence>
<dbReference type="InterPro" id="IPR017896">
    <property type="entry name" value="4Fe4S_Fe-S-bd"/>
</dbReference>
<evidence type="ECO:0000256" key="7">
    <source>
        <dbReference type="ARBA" id="ARBA00023291"/>
    </source>
</evidence>
<name>C7QHM7_CATAD</name>
<dbReference type="Gene3D" id="3.30.70.20">
    <property type="match status" value="1"/>
</dbReference>
<gene>
    <name evidence="10" type="ordered locus">Caci_2133</name>
</gene>
<evidence type="ECO:0000256" key="4">
    <source>
        <dbReference type="ARBA" id="ARBA00022982"/>
    </source>
</evidence>
<dbReference type="GO" id="GO:0005506">
    <property type="term" value="F:iron ion binding"/>
    <property type="evidence" value="ECO:0007669"/>
    <property type="project" value="UniProtKB-UniRule"/>
</dbReference>
<dbReference type="Pfam" id="PF13370">
    <property type="entry name" value="Fer4_13"/>
    <property type="match status" value="1"/>
</dbReference>
<proteinExistence type="predicted"/>
<keyword evidence="7" id="KW-0003">3Fe-4S</keyword>
<comment type="cofactor">
    <cofactor evidence="1">
        <name>[3Fe-4S] cluster</name>
        <dbReference type="ChEBI" id="CHEBI:21137"/>
    </cofactor>
</comment>
<dbReference type="KEGG" id="cai:Caci_2133"/>
<keyword evidence="3 8" id="KW-0479">Metal-binding</keyword>
<dbReference type="EMBL" id="CP001700">
    <property type="protein sequence ID" value="ACU71052.1"/>
    <property type="molecule type" value="Genomic_DNA"/>
</dbReference>
<comment type="function">
    <text evidence="8">Ferredoxins are iron-sulfur proteins that transfer electrons in a wide variety of metabolic reactions.</text>
</comment>
<organism evidence="10 11">
    <name type="scientific">Catenulispora acidiphila (strain DSM 44928 / JCM 14897 / NBRC 102108 / NRRL B-24433 / ID139908)</name>
    <dbReference type="NCBI Taxonomy" id="479433"/>
    <lineage>
        <taxon>Bacteria</taxon>
        <taxon>Bacillati</taxon>
        <taxon>Actinomycetota</taxon>
        <taxon>Actinomycetes</taxon>
        <taxon>Catenulisporales</taxon>
        <taxon>Catenulisporaceae</taxon>
        <taxon>Catenulispora</taxon>
    </lineage>
</organism>
<keyword evidence="4 8" id="KW-0249">Electron transport</keyword>
<evidence type="ECO:0000256" key="1">
    <source>
        <dbReference type="ARBA" id="ARBA00001927"/>
    </source>
</evidence>
<keyword evidence="2 8" id="KW-0813">Transport</keyword>
<keyword evidence="5 8" id="KW-0408">Iron</keyword>
<dbReference type="InterPro" id="IPR001080">
    <property type="entry name" value="3Fe4S_ferredoxin"/>
</dbReference>
<dbReference type="InterPro" id="IPR051269">
    <property type="entry name" value="Fe-S_cluster_ET"/>
</dbReference>
<evidence type="ECO:0000259" key="9">
    <source>
        <dbReference type="PROSITE" id="PS51379"/>
    </source>
</evidence>
<dbReference type="PRINTS" id="PR00352">
    <property type="entry name" value="3FE4SFRDOXIN"/>
</dbReference>